<dbReference type="InterPro" id="IPR020806">
    <property type="entry name" value="PKS_PP-bd"/>
</dbReference>
<dbReference type="InterPro" id="IPR036291">
    <property type="entry name" value="NAD(P)-bd_dom_sf"/>
</dbReference>
<dbReference type="SMART" id="SM00825">
    <property type="entry name" value="PKS_KS"/>
    <property type="match status" value="1"/>
</dbReference>
<dbReference type="Pfam" id="PF00109">
    <property type="entry name" value="ketoacyl-synt"/>
    <property type="match status" value="1"/>
</dbReference>
<dbReference type="Pfam" id="PF14765">
    <property type="entry name" value="PS-DH"/>
    <property type="match status" value="1"/>
</dbReference>
<dbReference type="InterPro" id="IPR014043">
    <property type="entry name" value="Acyl_transferase_dom"/>
</dbReference>
<dbReference type="InterPro" id="IPR042104">
    <property type="entry name" value="PKS_dehydratase_sf"/>
</dbReference>
<dbReference type="Pfam" id="PF08240">
    <property type="entry name" value="ADH_N"/>
    <property type="match status" value="1"/>
</dbReference>
<dbReference type="InterPro" id="IPR009081">
    <property type="entry name" value="PP-bd_ACP"/>
</dbReference>
<dbReference type="SMART" id="SM00826">
    <property type="entry name" value="PKS_DH"/>
    <property type="match status" value="1"/>
</dbReference>
<dbReference type="InterPro" id="IPR011032">
    <property type="entry name" value="GroES-like_sf"/>
</dbReference>
<dbReference type="GO" id="GO:0031177">
    <property type="term" value="F:phosphopantetheine binding"/>
    <property type="evidence" value="ECO:0007669"/>
    <property type="project" value="InterPro"/>
</dbReference>
<dbReference type="GO" id="GO:0004312">
    <property type="term" value="F:fatty acid synthase activity"/>
    <property type="evidence" value="ECO:0007669"/>
    <property type="project" value="TreeGrafter"/>
</dbReference>
<dbReference type="OrthoDB" id="9778690at2"/>
<dbReference type="STRING" id="1179773.BN6_33510"/>
<dbReference type="GO" id="GO:0071770">
    <property type="term" value="P:DIM/DIP cell wall layer assembly"/>
    <property type="evidence" value="ECO:0007669"/>
    <property type="project" value="TreeGrafter"/>
</dbReference>
<evidence type="ECO:0000256" key="1">
    <source>
        <dbReference type="ARBA" id="ARBA00004496"/>
    </source>
</evidence>
<dbReference type="BioCyc" id="SESP1179773:BN6_RS16255-MONOMER"/>
<evidence type="ECO:0000259" key="14">
    <source>
        <dbReference type="PROSITE" id="PS52019"/>
    </source>
</evidence>
<accession>K0K292</accession>
<feature type="domain" description="Carrier" evidence="12">
    <location>
        <begin position="2039"/>
        <end position="2116"/>
    </location>
</feature>
<dbReference type="InterPro" id="IPR050091">
    <property type="entry name" value="PKS_NRPS_Biosynth_Enz"/>
</dbReference>
<feature type="domain" description="PKS/mFAS DH" evidence="14">
    <location>
        <begin position="912"/>
        <end position="1207"/>
    </location>
</feature>
<dbReference type="InterPro" id="IPR020807">
    <property type="entry name" value="PKS_DH"/>
</dbReference>
<dbReference type="Pfam" id="PF00698">
    <property type="entry name" value="Acyl_transf_1"/>
    <property type="match status" value="1"/>
</dbReference>
<evidence type="ECO:0000313" key="15">
    <source>
        <dbReference type="EMBL" id="CCH30653.1"/>
    </source>
</evidence>
<evidence type="ECO:0000256" key="10">
    <source>
        <dbReference type="ARBA" id="ARBA00023315"/>
    </source>
</evidence>
<dbReference type="Pfam" id="PF08659">
    <property type="entry name" value="KR"/>
    <property type="match status" value="1"/>
</dbReference>
<dbReference type="FunFam" id="3.40.47.10:FF:000019">
    <property type="entry name" value="Polyketide synthase type I"/>
    <property type="match status" value="1"/>
</dbReference>
<comment type="subcellular location">
    <subcellularLocation>
        <location evidence="1">Cytoplasm</location>
    </subcellularLocation>
</comment>
<dbReference type="Pfam" id="PF02801">
    <property type="entry name" value="Ketoacyl-synt_C"/>
    <property type="match status" value="1"/>
</dbReference>
<feature type="active site" description="Proton donor; for dehydratase activity" evidence="11">
    <location>
        <position position="1123"/>
    </location>
</feature>
<feature type="region of interest" description="N-terminal hotdog fold" evidence="11">
    <location>
        <begin position="912"/>
        <end position="1040"/>
    </location>
</feature>
<gene>
    <name evidence="15" type="primary">pks4-1</name>
    <name evidence="15" type="ordered locus">BN6_33510</name>
</gene>
<organism evidence="15 16">
    <name type="scientific">Saccharothrix espanaensis (strain ATCC 51144 / DSM 44229 / JCM 9112 / NBRC 15066 / NRRL 15764)</name>
    <dbReference type="NCBI Taxonomy" id="1179773"/>
    <lineage>
        <taxon>Bacteria</taxon>
        <taxon>Bacillati</taxon>
        <taxon>Actinomycetota</taxon>
        <taxon>Actinomycetes</taxon>
        <taxon>Pseudonocardiales</taxon>
        <taxon>Pseudonocardiaceae</taxon>
        <taxon>Saccharothrix</taxon>
    </lineage>
</organism>
<evidence type="ECO:0000256" key="5">
    <source>
        <dbReference type="ARBA" id="ARBA00022553"/>
    </source>
</evidence>
<protein>
    <submittedName>
        <fullName evidence="15">Polyketide synthase</fullName>
    </submittedName>
</protein>
<feature type="active site" description="Proton acceptor; for dehydratase activity" evidence="11">
    <location>
        <position position="946"/>
    </location>
</feature>
<dbReference type="InterPro" id="IPR057326">
    <property type="entry name" value="KR_dom"/>
</dbReference>
<feature type="domain" description="Ketosynthase family 3 (KS3)" evidence="13">
    <location>
        <begin position="15"/>
        <end position="436"/>
    </location>
</feature>
<dbReference type="SUPFAM" id="SSF47336">
    <property type="entry name" value="ACP-like"/>
    <property type="match status" value="1"/>
</dbReference>
<dbReference type="InterPro" id="IPR049552">
    <property type="entry name" value="PKS_DH_N"/>
</dbReference>
<dbReference type="SUPFAM" id="SSF51735">
    <property type="entry name" value="NAD(P)-binding Rossmann-fold domains"/>
    <property type="match status" value="3"/>
</dbReference>
<dbReference type="Pfam" id="PF00107">
    <property type="entry name" value="ADH_zinc_N"/>
    <property type="match status" value="1"/>
</dbReference>
<dbReference type="Gene3D" id="3.10.129.110">
    <property type="entry name" value="Polyketide synthase dehydratase"/>
    <property type="match status" value="1"/>
</dbReference>
<keyword evidence="4" id="KW-0963">Cytoplasm</keyword>
<dbReference type="eggNOG" id="COG1028">
    <property type="taxonomic scope" value="Bacteria"/>
</dbReference>
<dbReference type="PATRIC" id="fig|1179773.3.peg.3353"/>
<dbReference type="Pfam" id="PF00550">
    <property type="entry name" value="PP-binding"/>
    <property type="match status" value="1"/>
</dbReference>
<dbReference type="SUPFAM" id="SSF50129">
    <property type="entry name" value="GroES-like"/>
    <property type="match status" value="1"/>
</dbReference>
<dbReference type="SMART" id="SM00827">
    <property type="entry name" value="PKS_AT"/>
    <property type="match status" value="1"/>
</dbReference>
<evidence type="ECO:0000256" key="7">
    <source>
        <dbReference type="ARBA" id="ARBA00022737"/>
    </source>
</evidence>
<evidence type="ECO:0000259" key="12">
    <source>
        <dbReference type="PROSITE" id="PS50075"/>
    </source>
</evidence>
<reference evidence="15 16" key="1">
    <citation type="journal article" date="2012" name="BMC Genomics">
        <title>Complete genome sequence of Saccharothrix espanaensis DSM 44229T and comparison to the other completely sequenced Pseudonocardiaceae.</title>
        <authorList>
            <person name="Strobel T."/>
            <person name="Al-Dilaimi A."/>
            <person name="Blom J."/>
            <person name="Gessner A."/>
            <person name="Kalinowski J."/>
            <person name="Luzhetska M."/>
            <person name="Puhler A."/>
            <person name="Szczepanowski R."/>
            <person name="Bechthold A."/>
            <person name="Ruckert C."/>
        </authorList>
    </citation>
    <scope>NUCLEOTIDE SEQUENCE [LARGE SCALE GENOMIC DNA]</scope>
    <source>
        <strain evidence="16">ATCC 51144 / DSM 44229 / JCM 9112 / NBRC 15066 / NRRL 15764</strain>
    </source>
</reference>
<dbReference type="CDD" id="cd05195">
    <property type="entry name" value="enoyl_red"/>
    <property type="match status" value="1"/>
</dbReference>
<dbReference type="eggNOG" id="COG0604">
    <property type="taxonomic scope" value="Bacteria"/>
</dbReference>
<dbReference type="InterPro" id="IPR049900">
    <property type="entry name" value="PKS_mFAS_DH"/>
</dbReference>
<dbReference type="InterPro" id="IPR054514">
    <property type="entry name" value="RhiE-like_linker"/>
</dbReference>
<dbReference type="InterPro" id="IPR016036">
    <property type="entry name" value="Malonyl_transacylase_ACP-bd"/>
</dbReference>
<dbReference type="FunFam" id="3.40.50.720:FF:000209">
    <property type="entry name" value="Polyketide synthase Pks12"/>
    <property type="match status" value="1"/>
</dbReference>
<dbReference type="InterPro" id="IPR014030">
    <property type="entry name" value="Ketoacyl_synth_N"/>
</dbReference>
<keyword evidence="5" id="KW-0597">Phosphoprotein</keyword>
<dbReference type="RefSeq" id="WP_015100765.1">
    <property type="nucleotide sequence ID" value="NC_019673.1"/>
</dbReference>
<name>K0K292_SACES</name>
<evidence type="ECO:0000256" key="2">
    <source>
        <dbReference type="ARBA" id="ARBA00004792"/>
    </source>
</evidence>
<dbReference type="Gene3D" id="3.30.70.3290">
    <property type="match status" value="1"/>
</dbReference>
<keyword evidence="16" id="KW-1185">Reference proteome</keyword>
<dbReference type="SUPFAM" id="SSF55048">
    <property type="entry name" value="Probable ACP-binding domain of malonyl-CoA ACP transacylase"/>
    <property type="match status" value="1"/>
</dbReference>
<dbReference type="InterPro" id="IPR013149">
    <property type="entry name" value="ADH-like_C"/>
</dbReference>
<keyword evidence="6" id="KW-0808">Transferase</keyword>
<comment type="pathway">
    <text evidence="2">Antibiotic biosynthesis.</text>
</comment>
<dbReference type="InterPro" id="IPR049551">
    <property type="entry name" value="PKS_DH_C"/>
</dbReference>
<dbReference type="Gene3D" id="3.40.366.10">
    <property type="entry name" value="Malonyl-Coenzyme A Acyl Carrier Protein, domain 2"/>
    <property type="match status" value="1"/>
</dbReference>
<dbReference type="SMART" id="SM00822">
    <property type="entry name" value="PKS_KR"/>
    <property type="match status" value="1"/>
</dbReference>
<dbReference type="eggNOG" id="COG3321">
    <property type="taxonomic scope" value="Bacteria"/>
</dbReference>
<dbReference type="PANTHER" id="PTHR43775">
    <property type="entry name" value="FATTY ACID SYNTHASE"/>
    <property type="match status" value="1"/>
</dbReference>
<dbReference type="Proteomes" id="UP000006281">
    <property type="component" value="Chromosome"/>
</dbReference>
<dbReference type="SUPFAM" id="SSF53901">
    <property type="entry name" value="Thiolase-like"/>
    <property type="match status" value="1"/>
</dbReference>
<dbReference type="GO" id="GO:0005886">
    <property type="term" value="C:plasma membrane"/>
    <property type="evidence" value="ECO:0007669"/>
    <property type="project" value="TreeGrafter"/>
</dbReference>
<evidence type="ECO:0000256" key="3">
    <source>
        <dbReference type="ARBA" id="ARBA00022450"/>
    </source>
</evidence>
<keyword evidence="8" id="KW-0521">NADP</keyword>
<evidence type="ECO:0000256" key="11">
    <source>
        <dbReference type="PROSITE-ProRule" id="PRU01363"/>
    </source>
</evidence>
<evidence type="ECO:0000259" key="13">
    <source>
        <dbReference type="PROSITE" id="PS52004"/>
    </source>
</evidence>
<dbReference type="KEGG" id="sesp:BN6_33510"/>
<dbReference type="SMART" id="SM00823">
    <property type="entry name" value="PKS_PP"/>
    <property type="match status" value="1"/>
</dbReference>
<keyword evidence="10" id="KW-0012">Acyltransferase</keyword>
<dbReference type="EMBL" id="HE804045">
    <property type="protein sequence ID" value="CCH30653.1"/>
    <property type="molecule type" value="Genomic_DNA"/>
</dbReference>
<keyword evidence="3" id="KW-0596">Phosphopantetheine</keyword>
<dbReference type="PROSITE" id="PS52019">
    <property type="entry name" value="PKS_MFAS_DH"/>
    <property type="match status" value="1"/>
</dbReference>
<dbReference type="InterPro" id="IPR014031">
    <property type="entry name" value="Ketoacyl_synth_C"/>
</dbReference>
<dbReference type="GO" id="GO:0016491">
    <property type="term" value="F:oxidoreductase activity"/>
    <property type="evidence" value="ECO:0007669"/>
    <property type="project" value="InterPro"/>
</dbReference>
<dbReference type="Pfam" id="PF21089">
    <property type="entry name" value="PKS_DH_N"/>
    <property type="match status" value="1"/>
</dbReference>
<dbReference type="InterPro" id="IPR013968">
    <property type="entry name" value="PKS_KR"/>
</dbReference>
<keyword evidence="9" id="KW-0511">Multifunctional enzyme</keyword>
<keyword evidence="7" id="KW-0677">Repeat</keyword>
<sequence>MVTGSKADLSRAVQQEPIAVIGAGCRFPGGVDSLESLWHLLIEGRETVTEVPLDRWEPGILAGVGPAAVARMRWGCFLDGELGAFEPGFFGISVEEAPWIDPVHRLLLEVLWEACEHAGIPVKELRGSRTGVFAGIYGTDYALRALRPPDEINSYYASTSLHATAVGHAAFTLDLRGPNLVVDTSCSSSLVALHLACQSLRTRESELALAGGAQLMTGPESGLTRVGWGMLSPTGRCHAFDAGADGFVRGEGCGVVVLKRLEDAERDHDRILAVLRGSAVNQNGQGHRMTVPSGIAQEAVFREALRYAGVDAAEVGMVEAHGPGTPAGDPVEFGSTTAVYGQGGGRCALGSIKTNIGHLEPASGIAGLLKAVMSVRHGQVPASLHFAGWNPQIHPEGSGLFVPTETVPWPIEDGPRIAAVSSYGLGGTNAHVVVAEPPQESVPLPARSRVDVTACASRPHVVVLSAGSQGALPSSAARLAHWLDGDGANVRLPDLAHTLAVRRSHSAARLAVVAGSRDELAGHLERYARGETSGDVRDGLAGRGVGPGAVWVFSGQGSQWARMGMGLLGRDEAFTDTIRSLEPLIEEESGLRVSEVLAAPDVVAGFARVQPVLFAVQVALAAMWRAHGVEPAAVIGHSFGEIAASVIAGILTPEDAVRVVCRRSRLTARVAGRGAMASVHLGLDDVEAELAALGEQASEVEVAVIASSSSTVLSGDAGQIAALVRRWEDAGVSAAQIAVDVASHSPQVDEVLDDIRTALADVRPQPARLPFYSTVQSDPRAPISGDVEYWVANLRRPVRFADAVTAAAADGFRMYVEVSPHPLLSFPLQQNLLASGEQHGVVLPTLLKEQDEQRAFARQLAAAHCAGYPVEWQRLYGEGELVDAPATTWQRSTYLVPPPIVLGPGTPLTDGHPLLGSHVHGLDPTDDRHWWRSRPNVASLPWLADHKVEDVQVLPGAGLCEMALAAAREVFQTESVCVSDVEFLRMLPVAADHRAAGDRLAATADPDESGCYRWNLAATDDDENRTVYATAVLRHAEVPRRPPVDLAEQRAKHTRPVDLAEFAERLLKLHRIEHGGVFTALSRVDVCDGDDNGTRSSALAKISLADSAFSRTRGLIWHPAQMDACLQALAILWTRSCELGDGLALPRRVGSLLVHGDTSTGSHCLARLDQADSTGCTGTLWLLDDDGRVVAEAVDVVFSLAGEMTAEQLFDSRLLQVRWSPSPLPDEPPAIRGTWLLVTETAADPNAAVLADLLRENGGTSLVAVVPPSADALDDATTSFLAEPELTGVVVLPGPPGGGGEDLDLATAVQRVGRVALIVRALARRAQGTTPRLWAVTPGAQSVLPDDSVDLSHSGVQGLMRVLSIEHGELCPTSVDVDGDTGPADLLLDLASGSRGDDEIAWRHGVRHRARLAYAPRQAEDRRNRTCEVGVDGYTLFPRRVRDLDSLELVHQERKAPGPGQVEITIGASSLNFRDVLVALGLRSADHGIGFDCAGTVTAVGDEVDPAWLGRRVATVTTDGGAFSSHLVVRADWLVPVPDDLSTLAAAGLTGAYMTAWYGLRHQAGLRPGQTVLIHSAAGGVGLAAVHVARARGATVLATAGTEVKREYLRSLGIATVLDSRSLEFAEGVRKATGGRGVDVVLNSLTGQAQRVGLDLVAPEGSFVEIGKRDIDADARIGLAPFRRNISFHSMDLTLLTDINPDLIARLSAEVAQALAAGEIPALPYADFPVAEAPDVFRRMANAEHIGRLVLTWPTAGTVEAVEPPEQVEVVRGDGSYIVSGGLGGLGLLVARWLTDNGAASIVLCSRSAPGPDARRAIEGMRAAGTRVVTVEGDIAAAGTAERLVARATEGGRRLRGVLHAAAVVEDITMDHFDPPILHRVWEPKVTGAWRLHEATLGHELDWWVGFSSVASLHGSPGQGLYAAASAALDEFCAWRRSRQLPATSVNWGLWGRYGIGAALEQRGFTMIDPVEGVRALDTILRHSRARTGYTPQDIALFVGSRLSSLESTFFADVLGAVGTAVVDDPVLARLCQVDSAPQRQRLLEQHISDHVATVLRLPDNSLSPEHNLAALGLDSLMAQELRARLERSLGLDIPRTVIWTSPTMSALAGQIAANPAAPWATGGSQEDPS</sequence>
<dbReference type="Gene3D" id="1.10.1200.10">
    <property type="entry name" value="ACP-like"/>
    <property type="match status" value="1"/>
</dbReference>
<dbReference type="Gene3D" id="3.40.47.10">
    <property type="match status" value="1"/>
</dbReference>
<dbReference type="PROSITE" id="PS52004">
    <property type="entry name" value="KS3_2"/>
    <property type="match status" value="1"/>
</dbReference>
<dbReference type="GO" id="GO:0005737">
    <property type="term" value="C:cytoplasm"/>
    <property type="evidence" value="ECO:0007669"/>
    <property type="project" value="UniProtKB-SubCell"/>
</dbReference>
<dbReference type="PANTHER" id="PTHR43775:SF37">
    <property type="entry name" value="SI:DKEY-61P9.11"/>
    <property type="match status" value="1"/>
</dbReference>
<dbReference type="PROSITE" id="PS50075">
    <property type="entry name" value="CARRIER"/>
    <property type="match status" value="1"/>
</dbReference>
<proteinExistence type="predicted"/>
<dbReference type="InterPro" id="IPR016039">
    <property type="entry name" value="Thiolase-like"/>
</dbReference>
<dbReference type="HOGENOM" id="CLU_000022_31_5_11"/>
<dbReference type="InterPro" id="IPR013154">
    <property type="entry name" value="ADH-like_N"/>
</dbReference>
<dbReference type="Pfam" id="PF22336">
    <property type="entry name" value="RhiE-like_linker"/>
    <property type="match status" value="1"/>
</dbReference>
<dbReference type="Gene3D" id="3.90.180.10">
    <property type="entry name" value="Medium-chain alcohol dehydrogenases, catalytic domain"/>
    <property type="match status" value="1"/>
</dbReference>
<evidence type="ECO:0000256" key="4">
    <source>
        <dbReference type="ARBA" id="ARBA00022490"/>
    </source>
</evidence>
<dbReference type="InterPro" id="IPR001227">
    <property type="entry name" value="Ac_transferase_dom_sf"/>
</dbReference>
<dbReference type="CDD" id="cd00833">
    <property type="entry name" value="PKS"/>
    <property type="match status" value="1"/>
</dbReference>
<dbReference type="GO" id="GO:0006633">
    <property type="term" value="P:fatty acid biosynthetic process"/>
    <property type="evidence" value="ECO:0007669"/>
    <property type="project" value="TreeGrafter"/>
</dbReference>
<dbReference type="InterPro" id="IPR036736">
    <property type="entry name" value="ACP-like_sf"/>
</dbReference>
<dbReference type="SMART" id="SM00829">
    <property type="entry name" value="PKS_ER"/>
    <property type="match status" value="1"/>
</dbReference>
<feature type="region of interest" description="C-terminal hotdog fold" evidence="11">
    <location>
        <begin position="1054"/>
        <end position="1207"/>
    </location>
</feature>
<dbReference type="Gene3D" id="3.40.50.720">
    <property type="entry name" value="NAD(P)-binding Rossmann-like Domain"/>
    <property type="match status" value="3"/>
</dbReference>
<dbReference type="InterPro" id="IPR016035">
    <property type="entry name" value="Acyl_Trfase/lysoPLipase"/>
</dbReference>
<evidence type="ECO:0000256" key="8">
    <source>
        <dbReference type="ARBA" id="ARBA00022857"/>
    </source>
</evidence>
<evidence type="ECO:0000256" key="6">
    <source>
        <dbReference type="ARBA" id="ARBA00022679"/>
    </source>
</evidence>
<dbReference type="InterPro" id="IPR020841">
    <property type="entry name" value="PKS_Beta-ketoAc_synthase_dom"/>
</dbReference>
<dbReference type="InterPro" id="IPR020843">
    <property type="entry name" value="ER"/>
</dbReference>
<evidence type="ECO:0000313" key="16">
    <source>
        <dbReference type="Proteomes" id="UP000006281"/>
    </source>
</evidence>
<evidence type="ECO:0000256" key="9">
    <source>
        <dbReference type="ARBA" id="ARBA00023268"/>
    </source>
</evidence>
<dbReference type="SUPFAM" id="SSF52151">
    <property type="entry name" value="FabD/lysophospholipase-like"/>
    <property type="match status" value="1"/>
</dbReference>